<dbReference type="Proteomes" id="UP000008851">
    <property type="component" value="Chromosome"/>
</dbReference>
<sequence length="43" mass="4250">MRALGSLAYPTPPDDQPAACAVVASIAGRSSTPLRVVAPSASP</sequence>
<proteinExistence type="predicted"/>
<dbReference type="HOGENOM" id="CLU_3241498_0_0_6"/>
<accession>G7TD10</accession>
<evidence type="ECO:0000313" key="1">
    <source>
        <dbReference type="EMBL" id="AEQ98732.1"/>
    </source>
</evidence>
<organism evidence="1 2">
    <name type="scientific">Xanthomonas oryzae pv. oryzicola (strain BLS256)</name>
    <dbReference type="NCBI Taxonomy" id="383407"/>
    <lineage>
        <taxon>Bacteria</taxon>
        <taxon>Pseudomonadati</taxon>
        <taxon>Pseudomonadota</taxon>
        <taxon>Gammaproteobacteria</taxon>
        <taxon>Lysobacterales</taxon>
        <taxon>Lysobacteraceae</taxon>
        <taxon>Xanthomonas</taxon>
    </lineage>
</organism>
<gene>
    <name evidence="1" type="ORF">XOC_4676</name>
</gene>
<protein>
    <submittedName>
        <fullName evidence="1">Uncharacterized protein</fullName>
    </submittedName>
</protein>
<evidence type="ECO:0000313" key="2">
    <source>
        <dbReference type="Proteomes" id="UP000008851"/>
    </source>
</evidence>
<name>G7TD10_XANOB</name>
<dbReference type="AlphaFoldDB" id="G7TD10"/>
<dbReference type="KEGG" id="xor:XOC_4676"/>
<reference evidence="1 2" key="1">
    <citation type="journal article" date="2011" name="J. Bacteriol.">
        <title>Two new complete genome sequences offer insight into host and tissue specificity of plant pathogenic Xanthomonas spp.</title>
        <authorList>
            <person name="Bogdanove A.J."/>
            <person name="Koebnik R."/>
            <person name="Lu H."/>
            <person name="Furutani A."/>
            <person name="Angiuoli S.V."/>
            <person name="Patil P.B."/>
            <person name="Van Sluys M.A."/>
            <person name="Ryan R.P."/>
            <person name="Meyer D.F."/>
            <person name="Han S.W."/>
            <person name="Aparna G."/>
            <person name="Rajaram M."/>
            <person name="Delcher A.L."/>
            <person name="Phillippy A.M."/>
            <person name="Puiu D."/>
            <person name="Schatz M.C."/>
            <person name="Shumway M."/>
            <person name="Sommer D.D."/>
            <person name="Trapnell C."/>
            <person name="Benahmed F."/>
            <person name="Dimitrov G."/>
            <person name="Madupu R."/>
            <person name="Radune D."/>
            <person name="Sullivan S."/>
            <person name="Jha G."/>
            <person name="Ishihara H."/>
            <person name="Lee S.W."/>
            <person name="Pandey A."/>
            <person name="Sharma V."/>
            <person name="Sriariyanun M."/>
            <person name="Szurek B."/>
            <person name="Vera-Cruz C.M."/>
            <person name="Dorman K.S."/>
            <person name="Ronald P.C."/>
            <person name="Verdier V."/>
            <person name="Dow J.M."/>
            <person name="Sonti R.V."/>
            <person name="Tsuge S."/>
            <person name="Brendel V.P."/>
            <person name="Rabinowicz P.D."/>
            <person name="Leach J.E."/>
            <person name="White F.F."/>
            <person name="Salzberg S.L."/>
        </authorList>
    </citation>
    <scope>NUCLEOTIDE SEQUENCE [LARGE SCALE GENOMIC DNA]</scope>
    <source>
        <strain evidence="1 2">BLS256</strain>
    </source>
</reference>
<dbReference type="EMBL" id="CP003057">
    <property type="protein sequence ID" value="AEQ98732.1"/>
    <property type="molecule type" value="Genomic_DNA"/>
</dbReference>